<keyword evidence="2" id="KW-1185">Reference proteome</keyword>
<dbReference type="AlphaFoldDB" id="A0A291IRV1"/>
<dbReference type="RefSeq" id="WP_096862768.1">
    <property type="nucleotide sequence ID" value="NZ_CP023668.1"/>
</dbReference>
<evidence type="ECO:0000313" key="2">
    <source>
        <dbReference type="Proteomes" id="UP000232227"/>
    </source>
</evidence>
<name>A0A291IRV1_9MOLU</name>
<protein>
    <submittedName>
        <fullName evidence="1">Uncharacterized protein</fullName>
    </submittedName>
</protein>
<sequence>MFDKGWKNDWNIFCGLFKLQFAFWSQNVMNLFLGLGVSLYTMVCWLAFKSSDPFLMMSGVCVGLVRNACHIQVKTFSNFREEGFTERLTLSPAPQWIQTLTSLVFNIFSTALICTIMFAVAMIFFQDQRALLPNANQGMVWSGLVLCWITSYVVASVIYIYIKNEKISQMTGLMVYFTTMYFLGLGFPFEVILNVKWLNYLLYLHPFRYVINIVQCGFVNATDFIYTKPAMGDIASYDIDFGYNGLAWLPYILALAMILIYAVAFQARYLYLYSFHKRNKYGEFIVDESSSRYIHQVKSAKSIDEVKTLHRERMINLASSSDEMKTIVEQVERESRTERWFKKQEEQQKQNQKE</sequence>
<dbReference type="EMBL" id="CP023668">
    <property type="protein sequence ID" value="ATG97480.1"/>
    <property type="molecule type" value="Genomic_DNA"/>
</dbReference>
<accession>A0A291IRV1</accession>
<proteinExistence type="predicted"/>
<gene>
    <name evidence="1" type="ORF">CP520_01780</name>
</gene>
<evidence type="ECO:0000313" key="1">
    <source>
        <dbReference type="EMBL" id="ATG97480.1"/>
    </source>
</evidence>
<organism evidence="1 2">
    <name type="scientific">Mesoplasma lactucae ATCC 49193</name>
    <dbReference type="NCBI Taxonomy" id="81460"/>
    <lineage>
        <taxon>Bacteria</taxon>
        <taxon>Bacillati</taxon>
        <taxon>Mycoplasmatota</taxon>
        <taxon>Mollicutes</taxon>
        <taxon>Entomoplasmatales</taxon>
        <taxon>Entomoplasmataceae</taxon>
        <taxon>Mesoplasma</taxon>
    </lineage>
</organism>
<dbReference type="Proteomes" id="UP000232227">
    <property type="component" value="Chromosome"/>
</dbReference>
<reference evidence="1 2" key="1">
    <citation type="submission" date="2017-09" db="EMBL/GenBank/DDBJ databases">
        <title>SPAdes assembly of the Mesoplasma lactucae genome.</title>
        <authorList>
            <person name="Knight T.F."/>
            <person name="Rubinstein R."/>
            <person name="Citino T."/>
        </authorList>
    </citation>
    <scope>NUCLEOTIDE SEQUENCE [LARGE SCALE GENOMIC DNA]</scope>
    <source>
        <strain evidence="1 2">831-C4</strain>
    </source>
</reference>
<dbReference type="KEGG" id="mlac:CP520_01780"/>
<dbReference type="OrthoDB" id="391926at2"/>